<feature type="compositionally biased region" description="Acidic residues" evidence="1">
    <location>
        <begin position="63"/>
        <end position="72"/>
    </location>
</feature>
<accession>A0A9W9YEK5</accession>
<evidence type="ECO:0000313" key="3">
    <source>
        <dbReference type="Proteomes" id="UP001163046"/>
    </source>
</evidence>
<feature type="region of interest" description="Disordered" evidence="1">
    <location>
        <begin position="57"/>
        <end position="92"/>
    </location>
</feature>
<reference evidence="2" key="1">
    <citation type="submission" date="2023-01" db="EMBL/GenBank/DDBJ databases">
        <title>Genome assembly of the deep-sea coral Lophelia pertusa.</title>
        <authorList>
            <person name="Herrera S."/>
            <person name="Cordes E."/>
        </authorList>
    </citation>
    <scope>NUCLEOTIDE SEQUENCE</scope>
    <source>
        <strain evidence="2">USNM1676648</strain>
        <tissue evidence="2">Polyp</tissue>
    </source>
</reference>
<keyword evidence="3" id="KW-1185">Reference proteome</keyword>
<protein>
    <submittedName>
        <fullName evidence="2">Uncharacterized protein</fullName>
    </submittedName>
</protein>
<dbReference type="Proteomes" id="UP001163046">
    <property type="component" value="Unassembled WGS sequence"/>
</dbReference>
<sequence length="324" mass="37708">MAEARSSLDELKQLKVVGNQESRFSIAWTTHFRLKAHLVARLHSYFESALVQAEASDYHEGSQSEDEADASDSEVRDEGKGRRRRAGELSGRRRALERLKKERQADIGENEEESDVIFGEKNWPPPFEDSVIAMRSSLVQFSKKTRGWDRDDLAELRIYYKRKWKVPKSCDSMLSQHFKIASLSQRSFVAAQQMMEKHKMNFHQEVRPGLFDCLRTLCPIEDEELVYEQLKSYAEGRRKQNIRTARPPTTENINTQSTSEDKYELLKLHQCRVEFNIQGMALQGIRLQKFSPIARGPHECDVRCEREVTCQSYKLRPNHKNLVN</sequence>
<proteinExistence type="predicted"/>
<gene>
    <name evidence="2" type="ORF">OS493_009993</name>
</gene>
<dbReference type="EMBL" id="MU827781">
    <property type="protein sequence ID" value="KAJ7337139.1"/>
    <property type="molecule type" value="Genomic_DNA"/>
</dbReference>
<comment type="caution">
    <text evidence="2">The sequence shown here is derived from an EMBL/GenBank/DDBJ whole genome shotgun (WGS) entry which is preliminary data.</text>
</comment>
<evidence type="ECO:0000256" key="1">
    <source>
        <dbReference type="SAM" id="MobiDB-lite"/>
    </source>
</evidence>
<feature type="region of interest" description="Disordered" evidence="1">
    <location>
        <begin position="238"/>
        <end position="258"/>
    </location>
</feature>
<dbReference type="OrthoDB" id="5984481at2759"/>
<dbReference type="AlphaFoldDB" id="A0A9W9YEK5"/>
<feature type="compositionally biased region" description="Basic and acidic residues" evidence="1">
    <location>
        <begin position="73"/>
        <end position="92"/>
    </location>
</feature>
<evidence type="ECO:0000313" key="2">
    <source>
        <dbReference type="EMBL" id="KAJ7337139.1"/>
    </source>
</evidence>
<feature type="compositionally biased region" description="Polar residues" evidence="1">
    <location>
        <begin position="247"/>
        <end position="258"/>
    </location>
</feature>
<name>A0A9W9YEK5_9CNID</name>
<organism evidence="2 3">
    <name type="scientific">Desmophyllum pertusum</name>
    <dbReference type="NCBI Taxonomy" id="174260"/>
    <lineage>
        <taxon>Eukaryota</taxon>
        <taxon>Metazoa</taxon>
        <taxon>Cnidaria</taxon>
        <taxon>Anthozoa</taxon>
        <taxon>Hexacorallia</taxon>
        <taxon>Scleractinia</taxon>
        <taxon>Caryophylliina</taxon>
        <taxon>Caryophylliidae</taxon>
        <taxon>Desmophyllum</taxon>
    </lineage>
</organism>